<name>A0ACB9KHB7_BAUVA</name>
<reference evidence="1 2" key="1">
    <citation type="journal article" date="2022" name="DNA Res.">
        <title>Chromosomal-level genome assembly of the orchid tree Bauhinia variegata (Leguminosae; Cercidoideae) supports the allotetraploid origin hypothesis of Bauhinia.</title>
        <authorList>
            <person name="Zhong Y."/>
            <person name="Chen Y."/>
            <person name="Zheng D."/>
            <person name="Pang J."/>
            <person name="Liu Y."/>
            <person name="Luo S."/>
            <person name="Meng S."/>
            <person name="Qian L."/>
            <person name="Wei D."/>
            <person name="Dai S."/>
            <person name="Zhou R."/>
        </authorList>
    </citation>
    <scope>NUCLEOTIDE SEQUENCE [LARGE SCALE GENOMIC DNA]</scope>
    <source>
        <strain evidence="1">BV-YZ2020</strain>
    </source>
</reference>
<keyword evidence="2" id="KW-1185">Reference proteome</keyword>
<sequence>MGLSFHASLINVLLTLSCFCWDFGSARSIITSAQFIRDPEIVSSTDDAFKLGFFSPQNTTNRYLGIWYLNESNVIWVANRNQPLRNSSGIFKISQDGNLVVQNGHKQVVWSSNVSKIASNSAAKLLDTGNLILQDLNTEETIWESFKHPCDTAVPSFKLTTNRLTGEKMIGTSWKSPSDPSIGLYSASLERLNAPEVFLWVNGSHPYARSGPWNGRIFIGTTRINAGYLYGWSVGNEEDGSVYLTYDFGNKSYFATLSLTSQDGGVDLYIRVAHSELASEKKKNRRVIAIFAIAVSVGTIILGACAYLSWKYTAKITGRKHSEHQIQRMIADAKHNKLEELPLYDFRKIATATNDFHFANLLGKGGFGSVYKINFNKNC</sequence>
<dbReference type="EMBL" id="CM039439">
    <property type="protein sequence ID" value="KAI4296581.1"/>
    <property type="molecule type" value="Genomic_DNA"/>
</dbReference>
<evidence type="ECO:0000313" key="1">
    <source>
        <dbReference type="EMBL" id="KAI4296581.1"/>
    </source>
</evidence>
<organism evidence="1 2">
    <name type="scientific">Bauhinia variegata</name>
    <name type="common">Purple orchid tree</name>
    <name type="synonym">Phanera variegata</name>
    <dbReference type="NCBI Taxonomy" id="167791"/>
    <lineage>
        <taxon>Eukaryota</taxon>
        <taxon>Viridiplantae</taxon>
        <taxon>Streptophyta</taxon>
        <taxon>Embryophyta</taxon>
        <taxon>Tracheophyta</taxon>
        <taxon>Spermatophyta</taxon>
        <taxon>Magnoliopsida</taxon>
        <taxon>eudicotyledons</taxon>
        <taxon>Gunneridae</taxon>
        <taxon>Pentapetalae</taxon>
        <taxon>rosids</taxon>
        <taxon>fabids</taxon>
        <taxon>Fabales</taxon>
        <taxon>Fabaceae</taxon>
        <taxon>Cercidoideae</taxon>
        <taxon>Cercideae</taxon>
        <taxon>Bauhiniinae</taxon>
        <taxon>Bauhinia</taxon>
    </lineage>
</organism>
<accession>A0ACB9KHB7</accession>
<protein>
    <submittedName>
        <fullName evidence="1">Uncharacterized protein</fullName>
    </submittedName>
</protein>
<comment type="caution">
    <text evidence="1">The sequence shown here is derived from an EMBL/GenBank/DDBJ whole genome shotgun (WGS) entry which is preliminary data.</text>
</comment>
<gene>
    <name evidence="1" type="ORF">L6164_036531</name>
</gene>
<dbReference type="Proteomes" id="UP000828941">
    <property type="component" value="Chromosome 14"/>
</dbReference>
<evidence type="ECO:0000313" key="2">
    <source>
        <dbReference type="Proteomes" id="UP000828941"/>
    </source>
</evidence>
<proteinExistence type="predicted"/>